<evidence type="ECO:0000313" key="1">
    <source>
        <dbReference type="EMBL" id="KAJ2877607.1"/>
    </source>
</evidence>
<comment type="caution">
    <text evidence="1">The sequence shown here is derived from an EMBL/GenBank/DDBJ whole genome shotgun (WGS) entry which is preliminary data.</text>
</comment>
<feature type="non-terminal residue" evidence="1">
    <location>
        <position position="116"/>
    </location>
</feature>
<proteinExistence type="predicted"/>
<reference evidence="1" key="1">
    <citation type="submission" date="2022-07" db="EMBL/GenBank/DDBJ databases">
        <title>Phylogenomic reconstructions and comparative analyses of Kickxellomycotina fungi.</title>
        <authorList>
            <person name="Reynolds N.K."/>
            <person name="Stajich J.E."/>
            <person name="Barry K."/>
            <person name="Grigoriev I.V."/>
            <person name="Crous P."/>
            <person name="Smith M.E."/>
        </authorList>
    </citation>
    <scope>NUCLEOTIDE SEQUENCE</scope>
    <source>
        <strain evidence="1">CBS 190363</strain>
    </source>
</reference>
<organism evidence="1 2">
    <name type="scientific">Coemansia aciculifera</name>
    <dbReference type="NCBI Taxonomy" id="417176"/>
    <lineage>
        <taxon>Eukaryota</taxon>
        <taxon>Fungi</taxon>
        <taxon>Fungi incertae sedis</taxon>
        <taxon>Zoopagomycota</taxon>
        <taxon>Kickxellomycotina</taxon>
        <taxon>Kickxellomycetes</taxon>
        <taxon>Kickxellales</taxon>
        <taxon>Kickxellaceae</taxon>
        <taxon>Coemansia</taxon>
    </lineage>
</organism>
<keyword evidence="2" id="KW-1185">Reference proteome</keyword>
<gene>
    <name evidence="1" type="ORF">IWW38_006535</name>
</gene>
<protein>
    <submittedName>
        <fullName evidence="1">Uncharacterized protein</fullName>
    </submittedName>
</protein>
<sequence>MGRPEPHEQQQQQPRRSTATLTMVKVAVAAVLLLATAGTYFGGGPIEMIPWRPGGSNTPSTRPAAAPVLQLREVFQQSMPKPPASLTALSVQGTEAGRMALRAWYDDQAALARKRG</sequence>
<dbReference type="Proteomes" id="UP001139981">
    <property type="component" value="Unassembled WGS sequence"/>
</dbReference>
<name>A0ACC1LRZ2_9FUNG</name>
<evidence type="ECO:0000313" key="2">
    <source>
        <dbReference type="Proteomes" id="UP001139981"/>
    </source>
</evidence>
<dbReference type="EMBL" id="JANBVB010003776">
    <property type="protein sequence ID" value="KAJ2877607.1"/>
    <property type="molecule type" value="Genomic_DNA"/>
</dbReference>
<accession>A0ACC1LRZ2</accession>